<dbReference type="RefSeq" id="WP_278058992.1">
    <property type="nucleotide sequence ID" value="NZ_CP121247.1"/>
</dbReference>
<name>A0ABT9NBV5_9ACTO</name>
<dbReference type="EMBL" id="JAUSQW010000001">
    <property type="protein sequence ID" value="MDP9801193.1"/>
    <property type="molecule type" value="Genomic_DNA"/>
</dbReference>
<protein>
    <recommendedName>
        <fullName evidence="3">Transposase</fullName>
    </recommendedName>
</protein>
<keyword evidence="2" id="KW-1185">Reference proteome</keyword>
<comment type="caution">
    <text evidence="1">The sequence shown here is derived from an EMBL/GenBank/DDBJ whole genome shotgun (WGS) entry which is preliminary data.</text>
</comment>
<evidence type="ECO:0008006" key="3">
    <source>
        <dbReference type="Google" id="ProtNLM"/>
    </source>
</evidence>
<organism evidence="1 2">
    <name type="scientific">Arcanobacterium wilhelmae</name>
    <dbReference type="NCBI Taxonomy" id="1803177"/>
    <lineage>
        <taxon>Bacteria</taxon>
        <taxon>Bacillati</taxon>
        <taxon>Actinomycetota</taxon>
        <taxon>Actinomycetes</taxon>
        <taxon>Actinomycetales</taxon>
        <taxon>Actinomycetaceae</taxon>
        <taxon>Arcanobacterium</taxon>
    </lineage>
</organism>
<reference evidence="1 2" key="1">
    <citation type="submission" date="2023-07" db="EMBL/GenBank/DDBJ databases">
        <title>Sequencing the genomes of 1000 actinobacteria strains.</title>
        <authorList>
            <person name="Klenk H.-P."/>
        </authorList>
    </citation>
    <scope>NUCLEOTIDE SEQUENCE [LARGE SCALE GENOMIC DNA]</scope>
    <source>
        <strain evidence="1 2">DSM 102162</strain>
    </source>
</reference>
<sequence length="133" mass="15507">MDDSLSVRGWPVSDAKAEYSSSAKRYIDHTEGNPIDIGRVARARDRERRYNSQWLALAVDINQVVEKYTPGVRGKPNGYKWVYRGERYEIRADMIVGYLRVYDLHAHSFLNRMGVPSSVEQDTHFKILKREEM</sequence>
<dbReference type="Proteomes" id="UP001235966">
    <property type="component" value="Unassembled WGS sequence"/>
</dbReference>
<evidence type="ECO:0000313" key="1">
    <source>
        <dbReference type="EMBL" id="MDP9801193.1"/>
    </source>
</evidence>
<proteinExistence type="predicted"/>
<evidence type="ECO:0000313" key="2">
    <source>
        <dbReference type="Proteomes" id="UP001235966"/>
    </source>
</evidence>
<accession>A0ABT9NBV5</accession>
<gene>
    <name evidence="1" type="ORF">J2S49_001269</name>
</gene>